<keyword evidence="3" id="KW-1185">Reference proteome</keyword>
<comment type="caution">
    <text evidence="2">The sequence shown here is derived from an EMBL/GenBank/DDBJ whole genome shotgun (WGS) entry which is preliminary data.</text>
</comment>
<evidence type="ECO:0000256" key="1">
    <source>
        <dbReference type="SAM" id="MobiDB-lite"/>
    </source>
</evidence>
<dbReference type="EMBL" id="JAULSU010000001">
    <property type="protein sequence ID" value="KAK0631323.1"/>
    <property type="molecule type" value="Genomic_DNA"/>
</dbReference>
<sequence>MHINTLESPPLSCMGSPGSLHFGGLVESVAVSRAVTRASSHQEKGTQADRPIATRFKLSPSTPQIPIPSKSPASRPMSTLGKRREPVAQRPEAATVGSRGLSTGQWANGRRRRRRKISVTDSTLRGAEGARIRPRVCIRGLISRRARQEGVIRNKDWGLVIAMSGLSFPQLVGYIEGEISRELRDGGFIDEKQKHLRQLDCIDCQWTQPRGGP</sequence>
<gene>
    <name evidence="2" type="ORF">B0T14DRAFT_1565</name>
</gene>
<evidence type="ECO:0000313" key="2">
    <source>
        <dbReference type="EMBL" id="KAK0631323.1"/>
    </source>
</evidence>
<organism evidence="2 3">
    <name type="scientific">Immersiella caudata</name>
    <dbReference type="NCBI Taxonomy" id="314043"/>
    <lineage>
        <taxon>Eukaryota</taxon>
        <taxon>Fungi</taxon>
        <taxon>Dikarya</taxon>
        <taxon>Ascomycota</taxon>
        <taxon>Pezizomycotina</taxon>
        <taxon>Sordariomycetes</taxon>
        <taxon>Sordariomycetidae</taxon>
        <taxon>Sordariales</taxon>
        <taxon>Lasiosphaeriaceae</taxon>
        <taxon>Immersiella</taxon>
    </lineage>
</organism>
<protein>
    <submittedName>
        <fullName evidence="2">Uncharacterized protein</fullName>
    </submittedName>
</protein>
<reference evidence="2" key="1">
    <citation type="submission" date="2023-06" db="EMBL/GenBank/DDBJ databases">
        <title>Genome-scale phylogeny and comparative genomics of the fungal order Sordariales.</title>
        <authorList>
            <consortium name="Lawrence Berkeley National Laboratory"/>
            <person name="Hensen N."/>
            <person name="Bonometti L."/>
            <person name="Westerberg I."/>
            <person name="Brannstrom I.O."/>
            <person name="Guillou S."/>
            <person name="Cros-Aarteil S."/>
            <person name="Calhoun S."/>
            <person name="Haridas S."/>
            <person name="Kuo A."/>
            <person name="Mondo S."/>
            <person name="Pangilinan J."/>
            <person name="Riley R."/>
            <person name="Labutti K."/>
            <person name="Andreopoulos B."/>
            <person name="Lipzen A."/>
            <person name="Chen C."/>
            <person name="Yanf M."/>
            <person name="Daum C."/>
            <person name="Ng V."/>
            <person name="Clum A."/>
            <person name="Steindorff A."/>
            <person name="Ohm R."/>
            <person name="Martin F."/>
            <person name="Silar P."/>
            <person name="Natvig D."/>
            <person name="Lalanne C."/>
            <person name="Gautier V."/>
            <person name="Ament-Velasquez S.L."/>
            <person name="Kruys A."/>
            <person name="Hutchinson M.I."/>
            <person name="Powell A.J."/>
            <person name="Barry K."/>
            <person name="Miller A.N."/>
            <person name="Grigoriev I.V."/>
            <person name="Debuchy R."/>
            <person name="Gladieux P."/>
            <person name="Thoren M.H."/>
            <person name="Johannesson H."/>
        </authorList>
    </citation>
    <scope>NUCLEOTIDE SEQUENCE</scope>
    <source>
        <strain evidence="2">CBS 606.72</strain>
    </source>
</reference>
<evidence type="ECO:0000313" key="3">
    <source>
        <dbReference type="Proteomes" id="UP001175000"/>
    </source>
</evidence>
<feature type="region of interest" description="Disordered" evidence="1">
    <location>
        <begin position="58"/>
        <end position="118"/>
    </location>
</feature>
<proteinExistence type="predicted"/>
<dbReference type="AlphaFoldDB" id="A0AA39XCC4"/>
<name>A0AA39XCC4_9PEZI</name>
<dbReference type="Proteomes" id="UP001175000">
    <property type="component" value="Unassembled WGS sequence"/>
</dbReference>
<accession>A0AA39XCC4</accession>